<gene>
    <name evidence="3" type="ORF">ID47_01580</name>
    <name evidence="4" type="ORF">ID47_05080</name>
    <name evidence="5" type="ORF">ID47_07445</name>
</gene>
<feature type="domain" description="Integrase catalytic" evidence="2">
    <location>
        <begin position="127"/>
        <end position="315"/>
    </location>
</feature>
<dbReference type="InterPro" id="IPR054353">
    <property type="entry name" value="IstA-like_C"/>
</dbReference>
<reference evidence="4 6" key="1">
    <citation type="submission" date="2014-07" db="EMBL/GenBank/DDBJ databases">
        <title>Comparative genomic insights into amoeba endosymbionts belonging to the families of Holosporaceae and Candidatus Midichloriaceae within Rickettsiales.</title>
        <authorList>
            <person name="Wang Z."/>
            <person name="Wu M."/>
        </authorList>
    </citation>
    <scope>NUCLEOTIDE SEQUENCE [LARGE SCALE GENOMIC DNA]</scope>
    <source>
        <strain evidence="4">PRA3</strain>
    </source>
</reference>
<dbReference type="EMBL" id="CP008941">
    <property type="protein sequence ID" value="AIK95709.1"/>
    <property type="molecule type" value="Genomic_DNA"/>
</dbReference>
<dbReference type="EMBL" id="CP008941">
    <property type="protein sequence ID" value="AIK96593.1"/>
    <property type="molecule type" value="Genomic_DNA"/>
</dbReference>
<dbReference type="InterPro" id="IPR012337">
    <property type="entry name" value="RNaseH-like_sf"/>
</dbReference>
<comment type="similarity">
    <text evidence="1">Belongs to the transposase IS21/IS408/IS1162 family.</text>
</comment>
<keyword evidence="6" id="KW-1185">Reference proteome</keyword>
<evidence type="ECO:0000259" key="2">
    <source>
        <dbReference type="PROSITE" id="PS50994"/>
    </source>
</evidence>
<dbReference type="eggNOG" id="COG4584">
    <property type="taxonomic scope" value="Bacteria"/>
</dbReference>
<evidence type="ECO:0000313" key="4">
    <source>
        <dbReference type="EMBL" id="AIK96251.1"/>
    </source>
</evidence>
<evidence type="ECO:0000313" key="6">
    <source>
        <dbReference type="Proteomes" id="UP000028926"/>
    </source>
</evidence>
<dbReference type="SUPFAM" id="SSF53098">
    <property type="entry name" value="Ribonuclease H-like"/>
    <property type="match status" value="1"/>
</dbReference>
<evidence type="ECO:0000313" key="5">
    <source>
        <dbReference type="EMBL" id="AIK96593.1"/>
    </source>
</evidence>
<dbReference type="InterPro" id="IPR001584">
    <property type="entry name" value="Integrase_cat-core"/>
</dbReference>
<dbReference type="KEGG" id="paca:ID47_05080"/>
<proteinExistence type="inferred from homology"/>
<dbReference type="GO" id="GO:0015074">
    <property type="term" value="P:DNA integration"/>
    <property type="evidence" value="ECO:0007669"/>
    <property type="project" value="InterPro"/>
</dbReference>
<dbReference type="STRING" id="91604.ID47_01580"/>
<dbReference type="Gene3D" id="3.30.420.10">
    <property type="entry name" value="Ribonuclease H-like superfamily/Ribonuclease H"/>
    <property type="match status" value="1"/>
</dbReference>
<dbReference type="PANTHER" id="PTHR35004:SF7">
    <property type="entry name" value="INTEGRASE PROTEIN"/>
    <property type="match status" value="1"/>
</dbReference>
<sequence length="508" mass="58369">MPGKTITDHQYRLYMQTRKSAHTQKLSAAKAGFSERTGRRLEKQGILPSQASKRGRKPGTHIFSDIWDDIITPLIQKTPFLSAIILLEHLQDLYPGNYSSRNLRTLQRLLQQWRALEGPDKEIIFRQIHQPGRQGLSDFTTPKTFQVTIQGKPFKHLLYHFRLAYSGWSFIQAVQGGESFQALSQGLQNALWRLGGCPQEHRTDSLSAAYKNLSDQTQRNFTTKYEQLCQHYTMTPTRNNLGKSHENGSIEGPHGHLKRRIAQTLTLRGSSDFESIVSYQSFLQSVVNRHNRYHQKQIDEEKTRLKPLPHYRTIDYEETTARVTTSSTIFVKNVVYSVPSRLIGQRLRIHLYLDHLVCYLGSELTLELPRLQTISGKRQYCINYRHLINSLSCKPQAFRYSMLRDEVLPSPVYRQIWQLLDHLCVSRQACKLMVGILKLAADYKCEEDLGHQVLSLLQKGQVPHLGALQNRYGKITKPLPIPYLAIPQQALACYNQLLSSLGREIAHA</sequence>
<dbReference type="KEGG" id="paca:ID47_01580"/>
<name>A0A077AV11_9PROT</name>
<dbReference type="KEGG" id="paca:ID47_07445"/>
<dbReference type="GO" id="GO:0003676">
    <property type="term" value="F:nucleic acid binding"/>
    <property type="evidence" value="ECO:0007669"/>
    <property type="project" value="InterPro"/>
</dbReference>
<evidence type="ECO:0000256" key="1">
    <source>
        <dbReference type="ARBA" id="ARBA00009277"/>
    </source>
</evidence>
<dbReference type="InterPro" id="IPR036397">
    <property type="entry name" value="RNaseH_sf"/>
</dbReference>
<evidence type="ECO:0000313" key="3">
    <source>
        <dbReference type="EMBL" id="AIK95709.1"/>
    </source>
</evidence>
<dbReference type="EMBL" id="CP008941">
    <property type="protein sequence ID" value="AIK96251.1"/>
    <property type="molecule type" value="Genomic_DNA"/>
</dbReference>
<dbReference type="Pfam" id="PF22483">
    <property type="entry name" value="Mu-transpos_C_2"/>
    <property type="match status" value="1"/>
</dbReference>
<dbReference type="HOGENOM" id="CLU_034060_1_0_5"/>
<dbReference type="PROSITE" id="PS50994">
    <property type="entry name" value="INTEGRASE"/>
    <property type="match status" value="1"/>
</dbReference>
<dbReference type="NCBIfam" id="NF033546">
    <property type="entry name" value="transpos_IS21"/>
    <property type="match status" value="1"/>
</dbReference>
<dbReference type="PANTHER" id="PTHR35004">
    <property type="entry name" value="TRANSPOSASE RV3428C-RELATED"/>
    <property type="match status" value="1"/>
</dbReference>
<dbReference type="RefSeq" id="WP_038463053.1">
    <property type="nucleotide sequence ID" value="NZ_CP008941.1"/>
</dbReference>
<protein>
    <recommendedName>
        <fullName evidence="2">Integrase catalytic domain-containing protein</fullName>
    </recommendedName>
</protein>
<accession>A0A077AV11</accession>
<organism evidence="4 6">
    <name type="scientific">Candidatus Odyssella acanthamoebae</name>
    <dbReference type="NCBI Taxonomy" id="91604"/>
    <lineage>
        <taxon>Bacteria</taxon>
        <taxon>Pseudomonadati</taxon>
        <taxon>Pseudomonadota</taxon>
        <taxon>Alphaproteobacteria</taxon>
        <taxon>Holosporales</taxon>
        <taxon>Candidatus Paracaedibacteraceae</taxon>
        <taxon>Candidatus Odyssella</taxon>
    </lineage>
</organism>
<dbReference type="AlphaFoldDB" id="A0A077AV11"/>
<dbReference type="Proteomes" id="UP000028926">
    <property type="component" value="Chromosome"/>
</dbReference>